<name>A0AAU8JFT0_9CYAN</name>
<keyword evidence="2" id="KW-0812">Transmembrane</keyword>
<feature type="transmembrane region" description="Helical" evidence="2">
    <location>
        <begin position="112"/>
        <end position="130"/>
    </location>
</feature>
<dbReference type="AlphaFoldDB" id="A0AAU8JFT0"/>
<evidence type="ECO:0000256" key="2">
    <source>
        <dbReference type="SAM" id="Phobius"/>
    </source>
</evidence>
<evidence type="ECO:0008006" key="4">
    <source>
        <dbReference type="Google" id="ProtNLM"/>
    </source>
</evidence>
<feature type="compositionally biased region" description="Polar residues" evidence="1">
    <location>
        <begin position="1"/>
        <end position="10"/>
    </location>
</feature>
<accession>A0AAU8JFT0</accession>
<protein>
    <recommendedName>
        <fullName evidence="4">Type II secretion system protein GspC N-terminal domain-containing protein</fullName>
    </recommendedName>
</protein>
<evidence type="ECO:0000256" key="1">
    <source>
        <dbReference type="SAM" id="MobiDB-lite"/>
    </source>
</evidence>
<dbReference type="EMBL" id="CP159837">
    <property type="protein sequence ID" value="XCM37367.1"/>
    <property type="molecule type" value="Genomic_DNA"/>
</dbReference>
<gene>
    <name evidence="3" type="ORF">ABWT76_000121</name>
</gene>
<feature type="compositionally biased region" description="Low complexity" evidence="1">
    <location>
        <begin position="339"/>
        <end position="359"/>
    </location>
</feature>
<organism evidence="3">
    <name type="scientific">Planktothricoides raciborskii GIHE-MW2</name>
    <dbReference type="NCBI Taxonomy" id="2792601"/>
    <lineage>
        <taxon>Bacteria</taxon>
        <taxon>Bacillati</taxon>
        <taxon>Cyanobacteriota</taxon>
        <taxon>Cyanophyceae</taxon>
        <taxon>Oscillatoriophycideae</taxon>
        <taxon>Oscillatoriales</taxon>
        <taxon>Oscillatoriaceae</taxon>
        <taxon>Planktothricoides</taxon>
    </lineage>
</organism>
<feature type="compositionally biased region" description="Low complexity" evidence="1">
    <location>
        <begin position="277"/>
        <end position="292"/>
    </location>
</feature>
<sequence>MSQQNVTTKPASEEPVVGFKEPQPRGSFSVDAYADRLMDELFDDMEHILDGGRLPTQTTPPPDPVSLKSIQVPQIILPQMLIPQPETHPVKTAEAETTETQKQKSGRLLDKLLLGGACASLVILVGLLLWNRGDLQRFWVLVTGETPQPTDRVVPKTPEQLKAEADIKFMEYMQRSLATIQREGAKATIATPPPAAQNQANLPIPMSPPPVNVTVNPTIAAQPDSGNLTEVLNRIAIALERLTLTGAPPTQTVKVPANPPGAPTTAAAPKPAPAPAPTQAAKPATQGAKPAAPAAPAPSPAPSPSPKPQAEAPKPAPAAPQQPVASLPKPEAAPPLPEQPAETAATAQPESAPTAAPAESAAAAVHTLVGIIQVGERSVALFEINGASRRINIGESIGSSGWTLGEIKNKEAVIRRNGEVRSIYVGQSI</sequence>
<feature type="region of interest" description="Disordered" evidence="1">
    <location>
        <begin position="248"/>
        <end position="359"/>
    </location>
</feature>
<keyword evidence="2" id="KW-0472">Membrane</keyword>
<feature type="compositionally biased region" description="Low complexity" evidence="1">
    <location>
        <begin position="321"/>
        <end position="330"/>
    </location>
</feature>
<proteinExistence type="predicted"/>
<evidence type="ECO:0000313" key="3">
    <source>
        <dbReference type="EMBL" id="XCM37367.1"/>
    </source>
</evidence>
<keyword evidence="2" id="KW-1133">Transmembrane helix</keyword>
<dbReference type="RefSeq" id="WP_054467804.1">
    <property type="nucleotide sequence ID" value="NZ_CP159837.1"/>
</dbReference>
<feature type="region of interest" description="Disordered" evidence="1">
    <location>
        <begin position="1"/>
        <end position="25"/>
    </location>
</feature>
<feature type="compositionally biased region" description="Pro residues" evidence="1">
    <location>
        <begin position="293"/>
        <end position="307"/>
    </location>
</feature>
<reference evidence="3" key="1">
    <citation type="submission" date="2024-07" db="EMBL/GenBank/DDBJ databases">
        <authorList>
            <person name="Kim Y.J."/>
            <person name="Jeong J.Y."/>
        </authorList>
    </citation>
    <scope>NUCLEOTIDE SEQUENCE</scope>
    <source>
        <strain evidence="3">GIHE-MW2</strain>
    </source>
</reference>